<dbReference type="GO" id="GO:0004560">
    <property type="term" value="F:alpha-L-fucosidase activity"/>
    <property type="evidence" value="ECO:0007669"/>
    <property type="project" value="InterPro"/>
</dbReference>
<keyword evidence="5" id="KW-0326">Glycosidase</keyword>
<dbReference type="PANTHER" id="PTHR10030">
    <property type="entry name" value="ALPHA-L-FUCOSIDASE"/>
    <property type="match status" value="1"/>
</dbReference>
<evidence type="ECO:0000256" key="5">
    <source>
        <dbReference type="ARBA" id="ARBA00023295"/>
    </source>
</evidence>
<comment type="similarity">
    <text evidence="1">Belongs to the glycosyl hydrolase 29 family.</text>
</comment>
<dbReference type="PROSITE" id="PS51257">
    <property type="entry name" value="PROKAR_LIPOPROTEIN"/>
    <property type="match status" value="1"/>
</dbReference>
<feature type="chain" id="PRO_5038712926" description="alpha-L-fucosidase" evidence="6">
    <location>
        <begin position="20"/>
        <end position="688"/>
    </location>
</feature>
<dbReference type="SUPFAM" id="SSF51445">
    <property type="entry name" value="(Trans)glycosidases"/>
    <property type="match status" value="1"/>
</dbReference>
<gene>
    <name evidence="8" type="ORF">H9888_03530</name>
</gene>
<evidence type="ECO:0000256" key="2">
    <source>
        <dbReference type="ARBA" id="ARBA00012662"/>
    </source>
</evidence>
<dbReference type="Gene3D" id="2.60.120.260">
    <property type="entry name" value="Galactose-binding domain-like"/>
    <property type="match status" value="2"/>
</dbReference>
<dbReference type="Pfam" id="PF13290">
    <property type="entry name" value="CHB_HEX_C_1"/>
    <property type="match status" value="1"/>
</dbReference>
<evidence type="ECO:0000256" key="6">
    <source>
        <dbReference type="SAM" id="SignalP"/>
    </source>
</evidence>
<dbReference type="PROSITE" id="PS50022">
    <property type="entry name" value="FA58C_3"/>
    <property type="match status" value="1"/>
</dbReference>
<dbReference type="GO" id="GO:0006004">
    <property type="term" value="P:fucose metabolic process"/>
    <property type="evidence" value="ECO:0007669"/>
    <property type="project" value="TreeGrafter"/>
</dbReference>
<dbReference type="Gene3D" id="3.20.20.80">
    <property type="entry name" value="Glycosidases"/>
    <property type="match status" value="1"/>
</dbReference>
<sequence>MNRYTLLRFTCICGAVALAATACRKEAKAPDPVYPIPTQAQIDWQKMETYAFVHFGLNTFNDLEWGYGDTPAETFNPTDLDAEQWVRIIQAAGFKGVILTAKHHDGFTLWPSKYTEYSVKNSPWRNGEGDMVRDLVNACRKYGLKFGLYLSPWDRNHAEYGRPAYTEYFQNQIQELINGYCDSIELFEYWFDGANGGDGYYGGAREKRSIDPNSYYQYERAVATIHAKFPNAMIFGGTEPTIRWVGNEEGWAGQTDWAPYKTGDNPHYGSPNGTEWLPAECDVSIRPGWFYHPREDQAVRSLSHLVNIYYQSVGRNATLLMNFPVALNGKIHPLDSARIMEWRQVLDEQFQTNLLAGIEAEAGNVRGSNFAPEALTDGDWDTYWATDDSVTRTAVTFTFDSLTPVNRLLLQEYIPLGQRVSKFAVEYLDSLNQWQPIQTEDTMTTIGYKRIIRFETVATEGLRVQFQEARGPLCINNIEAYLAPVLMVEPSIRRNAAGTVFLSAPIGAEIHYTTDGSTPTPQSKLFTEPFEMPYKGTVQAISYDPTFHKSSAVASHTFDIPTAAFSVVTPEGEKASAAFDGNPSTAWYLLLSKSRELEFDLGGTYTLTGLTYAPDANRWGMGPVSKYRIFVDNREVAHGEFSNIKASPIEQLVTFPQPIEGRRVRFVVEATADDAASASFAEITVLTR</sequence>
<evidence type="ECO:0000313" key="8">
    <source>
        <dbReference type="EMBL" id="HIW10553.1"/>
    </source>
</evidence>
<evidence type="ECO:0000256" key="1">
    <source>
        <dbReference type="ARBA" id="ARBA00007951"/>
    </source>
</evidence>
<feature type="signal peptide" evidence="6">
    <location>
        <begin position="1"/>
        <end position="19"/>
    </location>
</feature>
<accession>A0A9D1QCH2</accession>
<dbReference type="EC" id="3.2.1.51" evidence="2"/>
<dbReference type="InterPro" id="IPR057739">
    <property type="entry name" value="Glyco_hydro_29_N"/>
</dbReference>
<dbReference type="AlphaFoldDB" id="A0A9D1QCH2"/>
<dbReference type="SUPFAM" id="SSF49785">
    <property type="entry name" value="Galactose-binding domain-like"/>
    <property type="match status" value="2"/>
</dbReference>
<dbReference type="InterPro" id="IPR017853">
    <property type="entry name" value="GH"/>
</dbReference>
<dbReference type="Pfam" id="PF01120">
    <property type="entry name" value="Alpha_L_fucos"/>
    <property type="match status" value="1"/>
</dbReference>
<keyword evidence="4" id="KW-0378">Hydrolase</keyword>
<dbReference type="SMART" id="SM00812">
    <property type="entry name" value="Alpha_L_fucos"/>
    <property type="match status" value="1"/>
</dbReference>
<name>A0A9D1QCH2_9BACT</name>
<evidence type="ECO:0000259" key="7">
    <source>
        <dbReference type="PROSITE" id="PS50022"/>
    </source>
</evidence>
<protein>
    <recommendedName>
        <fullName evidence="2">alpha-L-fucosidase</fullName>
        <ecNumber evidence="2">3.2.1.51</ecNumber>
    </recommendedName>
</protein>
<reference evidence="8" key="2">
    <citation type="submission" date="2021-04" db="EMBL/GenBank/DDBJ databases">
        <authorList>
            <person name="Gilroy R."/>
        </authorList>
    </citation>
    <scope>NUCLEOTIDE SEQUENCE</scope>
    <source>
        <strain evidence="8">ChiBcec15-1070</strain>
    </source>
</reference>
<dbReference type="Pfam" id="PF00754">
    <property type="entry name" value="F5_F8_type_C"/>
    <property type="match status" value="2"/>
</dbReference>
<dbReference type="Proteomes" id="UP000823926">
    <property type="component" value="Unassembled WGS sequence"/>
</dbReference>
<evidence type="ECO:0000256" key="4">
    <source>
        <dbReference type="ARBA" id="ARBA00022801"/>
    </source>
</evidence>
<dbReference type="PANTHER" id="PTHR10030:SF37">
    <property type="entry name" value="ALPHA-L-FUCOSIDASE-RELATED"/>
    <property type="match status" value="1"/>
</dbReference>
<reference evidence="8" key="1">
    <citation type="journal article" date="2021" name="PeerJ">
        <title>Extensive microbial diversity within the chicken gut microbiome revealed by metagenomics and culture.</title>
        <authorList>
            <person name="Gilroy R."/>
            <person name="Ravi A."/>
            <person name="Getino M."/>
            <person name="Pursley I."/>
            <person name="Horton D.L."/>
            <person name="Alikhan N.F."/>
            <person name="Baker D."/>
            <person name="Gharbi K."/>
            <person name="Hall N."/>
            <person name="Watson M."/>
            <person name="Adriaenssens E.M."/>
            <person name="Foster-Nyarko E."/>
            <person name="Jarju S."/>
            <person name="Secka A."/>
            <person name="Antonio M."/>
            <person name="Oren A."/>
            <person name="Chaudhuri R.R."/>
            <person name="La Ragione R."/>
            <person name="Hildebrand F."/>
            <person name="Pallen M.J."/>
        </authorList>
    </citation>
    <scope>NUCLEOTIDE SEQUENCE</scope>
    <source>
        <strain evidence="8">ChiBcec15-1070</strain>
    </source>
</reference>
<dbReference type="InterPro" id="IPR000933">
    <property type="entry name" value="Glyco_hydro_29"/>
</dbReference>
<keyword evidence="3 6" id="KW-0732">Signal</keyword>
<comment type="caution">
    <text evidence="8">The sequence shown here is derived from an EMBL/GenBank/DDBJ whole genome shotgun (WGS) entry which is preliminary data.</text>
</comment>
<evidence type="ECO:0000256" key="3">
    <source>
        <dbReference type="ARBA" id="ARBA00022729"/>
    </source>
</evidence>
<proteinExistence type="inferred from homology"/>
<feature type="domain" description="F5/8 type C" evidence="7">
    <location>
        <begin position="542"/>
        <end position="688"/>
    </location>
</feature>
<dbReference type="GO" id="GO:0016139">
    <property type="term" value="P:glycoside catabolic process"/>
    <property type="evidence" value="ECO:0007669"/>
    <property type="project" value="TreeGrafter"/>
</dbReference>
<dbReference type="GO" id="GO:0005764">
    <property type="term" value="C:lysosome"/>
    <property type="evidence" value="ECO:0007669"/>
    <property type="project" value="TreeGrafter"/>
</dbReference>
<dbReference type="InterPro" id="IPR000421">
    <property type="entry name" value="FA58C"/>
</dbReference>
<dbReference type="InterPro" id="IPR059177">
    <property type="entry name" value="GH29D-like_dom"/>
</dbReference>
<dbReference type="EMBL" id="DXHL01000019">
    <property type="protein sequence ID" value="HIW10553.1"/>
    <property type="molecule type" value="Genomic_DNA"/>
</dbReference>
<dbReference type="InterPro" id="IPR008979">
    <property type="entry name" value="Galactose-bd-like_sf"/>
</dbReference>
<evidence type="ECO:0000313" key="9">
    <source>
        <dbReference type="Proteomes" id="UP000823926"/>
    </source>
</evidence>
<organism evidence="8 9">
    <name type="scientific">Candidatus Rikenella faecigallinarum</name>
    <dbReference type="NCBI Taxonomy" id="2838745"/>
    <lineage>
        <taxon>Bacteria</taxon>
        <taxon>Pseudomonadati</taxon>
        <taxon>Bacteroidota</taxon>
        <taxon>Bacteroidia</taxon>
        <taxon>Bacteroidales</taxon>
        <taxon>Rikenellaceae</taxon>
        <taxon>Rikenella</taxon>
    </lineage>
</organism>